<dbReference type="EMBL" id="CAJOBA010000378">
    <property type="protein sequence ID" value="CAF3527396.1"/>
    <property type="molecule type" value="Genomic_DNA"/>
</dbReference>
<dbReference type="InterPro" id="IPR015919">
    <property type="entry name" value="Cadherin-like_sf"/>
</dbReference>
<dbReference type="InterPro" id="IPR002126">
    <property type="entry name" value="Cadherin-like_dom"/>
</dbReference>
<evidence type="ECO:0000313" key="9">
    <source>
        <dbReference type="EMBL" id="CAF0753882.1"/>
    </source>
</evidence>
<feature type="transmembrane region" description="Helical" evidence="6">
    <location>
        <begin position="234"/>
        <end position="252"/>
    </location>
</feature>
<feature type="transmembrane region" description="Helical" evidence="6">
    <location>
        <begin position="1147"/>
        <end position="1169"/>
    </location>
</feature>
<evidence type="ECO:0000256" key="3">
    <source>
        <dbReference type="ARBA" id="ARBA00022989"/>
    </source>
</evidence>
<keyword evidence="2 6" id="KW-0812">Transmembrane</keyword>
<comment type="subcellular location">
    <subcellularLocation>
        <location evidence="1">Membrane</location>
        <topology evidence="1">Single-pass membrane protein</topology>
    </subcellularLocation>
</comment>
<sequence>MDTRSRTSGPLTEATEYIKQGGGRGGGRYALATAVLDSIVLIFIIVIAFLLRASDIFPVRQQRFLCDDARYYQSYEDGSIERNYILLSNIALYSLCLLIPILVITIIELIRSFLYYNSYKTRYSIKLKNCLLLAFARILKYISVFIFGALSTTIITDILKIMSGRLRPYFLTLCNPDQKSCNGMGLTDADFVCLSKNMTNLMREARQVDKFAIFLAIYLHRGVNMKRVRIVKPFLILSLITLSIVCGAVRLASNHNHWEDIFVGFVLGSIIAIYLVKTIYQSIKPGIGTPVRTYDDYQSYVDDQIQYTKEIDANYAAGLDAVYQTTTPHSLTVPEQFSLQPSASQGHIAGFSRHRYDLKQQQQLQQQQQQQQLHQQALANQQYEKNGGVVQQLVHQIQQQPQQSISQREKNSPIGTHVVDLTSDQNKIMLLNMSGFELNYFTLNKTDNSIRITKLIDREQFVNDHYCDRQQCLVELHLLVQDGLKYWVIPLHIVDVNDCKPKFARNELHLVFRENVPIGYKIPFQGAIDYDEGVNGQIRYILDCSNTVENRQWNHYQYKIPSSIDCKMFELTILTQTSITYDQLALKFIGNSTDKEPQSEYILTLYAVDNGQEEQLQNSMKLFIKIDHMSDRAPIFTQKYYEFLYISMIENQTVPLQGTIFGRVLAHNNDEEINRIIRYSIVGSSYGIRIGLFTGELIASSNIIISKYNDIQLTIEVSNNEQSLSSKFESQTRVKINFRDQSKLKPDIDMKILSSDREMIQMNNLSSITFLVHEQVFIGQPLLELIIRNRFYPNDTFTLSLDSHMKTFRFISTPQTNQYILKTRQLLTKKIYFLTSSIKHTLSQQLLTNIDIKLIVTNDNDWSPKFKSDSYSITVQSHLPRVQATNAYPLAIPITYAIEQNPYITINQLSGSLSFLSAPSTSQQLSIYALGPRSNSSTLLNIDYILPSTPFCSKNRTFTIRENAPVGTIIGTLEVIDDNMNKNYSISQINLFIIDLINLKDDALLSPITHKIRQNQFILNVFIDIGDKLNMTCMMKLNITNNIDNNLPHLLRHLSDENDIQNESSNFSTITSITNNKSDFFIHTDRQSSNMSKYRIKLKLCDQNNALLCSNVSVLVIVSNIESNFSIGQYEMSTGYKRRSWLPVRRIELALFALSFLFITGALVLALIICRLKVCLATKNYLLYGKKYGLSDVHVNKNDNSGHTQDISVREEHPHDKRSIHETADEYVHYNQTRDIDRDCILETMSNIVHEQRQCSQYLDSQYPWEEILSRKNILYNIDMFNKQWNHPTTNNNIYHVSSPRSSETSSDQFLNRNSSFLKETKELLTNKSMLLPNIVHCIINDPTDTPQLASEV</sequence>
<dbReference type="PANTHER" id="PTHR24028:SF146">
    <property type="entry name" value="CADHERIN 96CB, ISOFORM D-RELATED"/>
    <property type="match status" value="1"/>
</dbReference>
<evidence type="ECO:0000313" key="10">
    <source>
        <dbReference type="EMBL" id="CAF3527396.1"/>
    </source>
</evidence>
<evidence type="ECO:0000256" key="6">
    <source>
        <dbReference type="SAM" id="Phobius"/>
    </source>
</evidence>
<dbReference type="InterPro" id="IPR036938">
    <property type="entry name" value="PAP2/HPO_sf"/>
</dbReference>
<evidence type="ECO:0000256" key="1">
    <source>
        <dbReference type="ARBA" id="ARBA00004167"/>
    </source>
</evidence>
<dbReference type="Proteomes" id="UP000682733">
    <property type="component" value="Unassembled WGS sequence"/>
</dbReference>
<dbReference type="Proteomes" id="UP000663829">
    <property type="component" value="Unassembled WGS sequence"/>
</dbReference>
<keyword evidence="5" id="KW-0106">Calcium</keyword>
<dbReference type="EMBL" id="CAJOBC010000085">
    <property type="protein sequence ID" value="CAF3533933.1"/>
    <property type="molecule type" value="Genomic_DNA"/>
</dbReference>
<comment type="caution">
    <text evidence="9">The sequence shown here is derived from an EMBL/GenBank/DDBJ whole genome shotgun (WGS) entry which is preliminary data.</text>
</comment>
<proteinExistence type="predicted"/>
<evidence type="ECO:0000256" key="4">
    <source>
        <dbReference type="ARBA" id="ARBA00023180"/>
    </source>
</evidence>
<dbReference type="InterPro" id="IPR000326">
    <property type="entry name" value="PAP2/HPO"/>
</dbReference>
<dbReference type="PRINTS" id="PR00205">
    <property type="entry name" value="CADHERIN"/>
</dbReference>
<feature type="transmembrane region" description="Helical" evidence="6">
    <location>
        <begin position="90"/>
        <end position="114"/>
    </location>
</feature>
<dbReference type="InterPro" id="IPR050174">
    <property type="entry name" value="Protocadherin/Cadherin-CA"/>
</dbReference>
<dbReference type="EMBL" id="CAJNOQ010000085">
    <property type="protein sequence ID" value="CAF0753882.1"/>
    <property type="molecule type" value="Genomic_DNA"/>
</dbReference>
<gene>
    <name evidence="9" type="ORF">GPM918_LOCUS998</name>
    <name evidence="8" type="ORF">OVA965_LOCUS1897</name>
    <name evidence="11" type="ORF">SRO942_LOCUS998</name>
    <name evidence="10" type="ORF">TMI583_LOCUS1897</name>
</gene>
<name>A0A813PID9_9BILA</name>
<keyword evidence="6" id="KW-0472">Membrane</keyword>
<feature type="transmembrane region" description="Helical" evidence="6">
    <location>
        <begin position="29"/>
        <end position="51"/>
    </location>
</feature>
<accession>A0A813PID9</accession>
<dbReference type="CDD" id="cd11304">
    <property type="entry name" value="Cadherin_repeat"/>
    <property type="match status" value="4"/>
</dbReference>
<keyword evidence="3 6" id="KW-1133">Transmembrane helix</keyword>
<dbReference type="SMART" id="SM00014">
    <property type="entry name" value="acidPPc"/>
    <property type="match status" value="1"/>
</dbReference>
<evidence type="ECO:0000313" key="8">
    <source>
        <dbReference type="EMBL" id="CAF0749013.1"/>
    </source>
</evidence>
<keyword evidence="4" id="KW-0325">Glycoprotein</keyword>
<dbReference type="OrthoDB" id="10056640at2759"/>
<dbReference type="Proteomes" id="UP000677228">
    <property type="component" value="Unassembled WGS sequence"/>
</dbReference>
<dbReference type="Gene3D" id="2.60.40.60">
    <property type="entry name" value="Cadherins"/>
    <property type="match status" value="4"/>
</dbReference>
<evidence type="ECO:0000313" key="11">
    <source>
        <dbReference type="EMBL" id="CAF3533933.1"/>
    </source>
</evidence>
<organism evidence="9 12">
    <name type="scientific">Didymodactylos carnosus</name>
    <dbReference type="NCBI Taxonomy" id="1234261"/>
    <lineage>
        <taxon>Eukaryota</taxon>
        <taxon>Metazoa</taxon>
        <taxon>Spiralia</taxon>
        <taxon>Gnathifera</taxon>
        <taxon>Rotifera</taxon>
        <taxon>Eurotatoria</taxon>
        <taxon>Bdelloidea</taxon>
        <taxon>Philodinida</taxon>
        <taxon>Philodinidae</taxon>
        <taxon>Didymodactylos</taxon>
    </lineage>
</organism>
<dbReference type="GO" id="GO:0005886">
    <property type="term" value="C:plasma membrane"/>
    <property type="evidence" value="ECO:0007669"/>
    <property type="project" value="TreeGrafter"/>
</dbReference>
<dbReference type="GO" id="GO:0007156">
    <property type="term" value="P:homophilic cell adhesion via plasma membrane adhesion molecules"/>
    <property type="evidence" value="ECO:0007669"/>
    <property type="project" value="InterPro"/>
</dbReference>
<reference evidence="9" key="1">
    <citation type="submission" date="2021-02" db="EMBL/GenBank/DDBJ databases">
        <authorList>
            <person name="Nowell W R."/>
        </authorList>
    </citation>
    <scope>NUCLEOTIDE SEQUENCE</scope>
</reference>
<evidence type="ECO:0000313" key="12">
    <source>
        <dbReference type="Proteomes" id="UP000663829"/>
    </source>
</evidence>
<evidence type="ECO:0000259" key="7">
    <source>
        <dbReference type="PROSITE" id="PS50268"/>
    </source>
</evidence>
<dbReference type="GO" id="GO:0005509">
    <property type="term" value="F:calcium ion binding"/>
    <property type="evidence" value="ECO:0007669"/>
    <property type="project" value="UniProtKB-UniRule"/>
</dbReference>
<feature type="transmembrane region" description="Helical" evidence="6">
    <location>
        <begin position="258"/>
        <end position="276"/>
    </location>
</feature>
<keyword evidence="12" id="KW-1185">Reference proteome</keyword>
<dbReference type="SUPFAM" id="SSF49313">
    <property type="entry name" value="Cadherin-like"/>
    <property type="match status" value="2"/>
</dbReference>
<evidence type="ECO:0000256" key="2">
    <source>
        <dbReference type="ARBA" id="ARBA00022692"/>
    </source>
</evidence>
<protein>
    <recommendedName>
        <fullName evidence="7">Cadherin domain-containing protein</fullName>
    </recommendedName>
</protein>
<feature type="transmembrane region" description="Helical" evidence="6">
    <location>
        <begin position="134"/>
        <end position="159"/>
    </location>
</feature>
<dbReference type="PROSITE" id="PS50268">
    <property type="entry name" value="CADHERIN_2"/>
    <property type="match status" value="2"/>
</dbReference>
<dbReference type="Proteomes" id="UP000681722">
    <property type="component" value="Unassembled WGS sequence"/>
</dbReference>
<dbReference type="EMBL" id="CAJNOK010000378">
    <property type="protein sequence ID" value="CAF0749013.1"/>
    <property type="molecule type" value="Genomic_DNA"/>
</dbReference>
<dbReference type="SUPFAM" id="SSF48317">
    <property type="entry name" value="Acid phosphatase/Vanadium-dependent haloperoxidase"/>
    <property type="match status" value="1"/>
</dbReference>
<evidence type="ECO:0000256" key="5">
    <source>
        <dbReference type="PROSITE-ProRule" id="PRU00043"/>
    </source>
</evidence>
<feature type="domain" description="Cadherin" evidence="7">
    <location>
        <begin position="504"/>
        <end position="636"/>
    </location>
</feature>
<feature type="domain" description="Cadherin" evidence="7">
    <location>
        <begin position="439"/>
        <end position="503"/>
    </location>
</feature>
<dbReference type="PANTHER" id="PTHR24028">
    <property type="entry name" value="CADHERIN-87A"/>
    <property type="match status" value="1"/>
</dbReference>